<feature type="signal peptide" evidence="1">
    <location>
        <begin position="1"/>
        <end position="18"/>
    </location>
</feature>
<reference evidence="2" key="2">
    <citation type="submission" date="2021-08" db="EMBL/GenBank/DDBJ databases">
        <authorList>
            <person name="Tani A."/>
            <person name="Ola A."/>
            <person name="Ogura Y."/>
            <person name="Katsura K."/>
            <person name="Hayashi T."/>
        </authorList>
    </citation>
    <scope>NUCLEOTIDE SEQUENCE</scope>
    <source>
        <strain evidence="2">DSM 23632</strain>
    </source>
</reference>
<sequence length="79" mass="8671">MPFWASTFCCAMRKAAWAASRFGLLASASATRRFSAFERNRVHHWPGMSAPETKLWSAEPPCLVAMASAALGSFSRSFV</sequence>
<evidence type="ECO:0000313" key="2">
    <source>
        <dbReference type="EMBL" id="GJE61436.1"/>
    </source>
</evidence>
<organism evidence="2 3">
    <name type="scientific">Methylobacterium trifolii</name>
    <dbReference type="NCBI Taxonomy" id="1003092"/>
    <lineage>
        <taxon>Bacteria</taxon>
        <taxon>Pseudomonadati</taxon>
        <taxon>Pseudomonadota</taxon>
        <taxon>Alphaproteobacteria</taxon>
        <taxon>Hyphomicrobiales</taxon>
        <taxon>Methylobacteriaceae</taxon>
        <taxon>Methylobacterium</taxon>
    </lineage>
</organism>
<evidence type="ECO:0000313" key="3">
    <source>
        <dbReference type="Proteomes" id="UP001055057"/>
    </source>
</evidence>
<feature type="chain" id="PRO_5045040713" description="Secreted protein" evidence="1">
    <location>
        <begin position="19"/>
        <end position="79"/>
    </location>
</feature>
<protein>
    <recommendedName>
        <fullName evidence="4">Secreted protein</fullName>
    </recommendedName>
</protein>
<evidence type="ECO:0008006" key="4">
    <source>
        <dbReference type="Google" id="ProtNLM"/>
    </source>
</evidence>
<keyword evidence="1" id="KW-0732">Signal</keyword>
<accession>A0ABQ4U2D7</accession>
<dbReference type="EMBL" id="BPRB01000212">
    <property type="protein sequence ID" value="GJE61436.1"/>
    <property type="molecule type" value="Genomic_DNA"/>
</dbReference>
<reference evidence="2" key="1">
    <citation type="journal article" date="2021" name="Front. Microbiol.">
        <title>Comprehensive Comparative Genomics and Phenotyping of Methylobacterium Species.</title>
        <authorList>
            <person name="Alessa O."/>
            <person name="Ogura Y."/>
            <person name="Fujitani Y."/>
            <person name="Takami H."/>
            <person name="Hayashi T."/>
            <person name="Sahin N."/>
            <person name="Tani A."/>
        </authorList>
    </citation>
    <scope>NUCLEOTIDE SEQUENCE</scope>
    <source>
        <strain evidence="2">DSM 23632</strain>
    </source>
</reference>
<dbReference type="Proteomes" id="UP001055057">
    <property type="component" value="Unassembled WGS sequence"/>
</dbReference>
<comment type="caution">
    <text evidence="2">The sequence shown here is derived from an EMBL/GenBank/DDBJ whole genome shotgun (WGS) entry which is preliminary data.</text>
</comment>
<proteinExistence type="predicted"/>
<evidence type="ECO:0000256" key="1">
    <source>
        <dbReference type="SAM" id="SignalP"/>
    </source>
</evidence>
<keyword evidence="3" id="KW-1185">Reference proteome</keyword>
<name>A0ABQ4U2D7_9HYPH</name>
<gene>
    <name evidence="2" type="ORF">MPOCJGCO_3558</name>
</gene>